<organism evidence="3 4">
    <name type="scientific">Apatococcus lobatus</name>
    <dbReference type="NCBI Taxonomy" id="904363"/>
    <lineage>
        <taxon>Eukaryota</taxon>
        <taxon>Viridiplantae</taxon>
        <taxon>Chlorophyta</taxon>
        <taxon>core chlorophytes</taxon>
        <taxon>Trebouxiophyceae</taxon>
        <taxon>Chlorellales</taxon>
        <taxon>Chlorellaceae</taxon>
        <taxon>Apatococcus</taxon>
    </lineage>
</organism>
<dbReference type="SUPFAM" id="SSF57959">
    <property type="entry name" value="Leucine zipper domain"/>
    <property type="match status" value="1"/>
</dbReference>
<feature type="compositionally biased region" description="Polar residues" evidence="1">
    <location>
        <begin position="45"/>
        <end position="54"/>
    </location>
</feature>
<sequence length="187" mass="21151">MVPYINPAEALLQVADRLVSISAGALSQEAFAAELAVFQQMQASADPAHSSTTLERLRNVSELRPSSADDRDDGLESDSNTKDGSDGKRKGPVSDAERKKRRQEVNRQSARRIRERRNNEMEYLKQQVQTLQHQHGLLLKYTSQLAKEKNQLIQRAMELTERWNATAAENLELRSRLQDDNVQLPGI</sequence>
<dbReference type="Pfam" id="PF00170">
    <property type="entry name" value="bZIP_1"/>
    <property type="match status" value="1"/>
</dbReference>
<dbReference type="GO" id="GO:0003700">
    <property type="term" value="F:DNA-binding transcription factor activity"/>
    <property type="evidence" value="ECO:0007669"/>
    <property type="project" value="InterPro"/>
</dbReference>
<comment type="caution">
    <text evidence="3">The sequence shown here is derived from an EMBL/GenBank/DDBJ whole genome shotgun (WGS) entry which is preliminary data.</text>
</comment>
<evidence type="ECO:0000313" key="3">
    <source>
        <dbReference type="EMBL" id="KAK9844909.1"/>
    </source>
</evidence>
<evidence type="ECO:0000259" key="2">
    <source>
        <dbReference type="PROSITE" id="PS50217"/>
    </source>
</evidence>
<dbReference type="InterPro" id="IPR004827">
    <property type="entry name" value="bZIP"/>
</dbReference>
<proteinExistence type="predicted"/>
<gene>
    <name evidence="3" type="ORF">WJX74_008553</name>
</gene>
<keyword evidence="4" id="KW-1185">Reference proteome</keyword>
<feature type="region of interest" description="Disordered" evidence="1">
    <location>
        <begin position="45"/>
        <end position="118"/>
    </location>
</feature>
<dbReference type="Proteomes" id="UP001438707">
    <property type="component" value="Unassembled WGS sequence"/>
</dbReference>
<feature type="compositionally biased region" description="Basic and acidic residues" evidence="1">
    <location>
        <begin position="79"/>
        <end position="89"/>
    </location>
</feature>
<dbReference type="AlphaFoldDB" id="A0AAW1SG80"/>
<dbReference type="SMART" id="SM00338">
    <property type="entry name" value="BRLZ"/>
    <property type="match status" value="1"/>
</dbReference>
<dbReference type="Gene3D" id="1.20.5.170">
    <property type="match status" value="1"/>
</dbReference>
<dbReference type="InterPro" id="IPR046347">
    <property type="entry name" value="bZIP_sf"/>
</dbReference>
<reference evidence="3 4" key="1">
    <citation type="journal article" date="2024" name="Nat. Commun.">
        <title>Phylogenomics reveals the evolutionary origins of lichenization in chlorophyte algae.</title>
        <authorList>
            <person name="Puginier C."/>
            <person name="Libourel C."/>
            <person name="Otte J."/>
            <person name="Skaloud P."/>
            <person name="Haon M."/>
            <person name="Grisel S."/>
            <person name="Petersen M."/>
            <person name="Berrin J.G."/>
            <person name="Delaux P.M."/>
            <person name="Dal Grande F."/>
            <person name="Keller J."/>
        </authorList>
    </citation>
    <scope>NUCLEOTIDE SEQUENCE [LARGE SCALE GENOMIC DNA]</scope>
    <source>
        <strain evidence="3 4">SAG 2145</strain>
    </source>
</reference>
<protein>
    <recommendedName>
        <fullName evidence="2">BZIP domain-containing protein</fullName>
    </recommendedName>
</protein>
<evidence type="ECO:0000313" key="4">
    <source>
        <dbReference type="Proteomes" id="UP001438707"/>
    </source>
</evidence>
<accession>A0AAW1SG80</accession>
<evidence type="ECO:0000256" key="1">
    <source>
        <dbReference type="SAM" id="MobiDB-lite"/>
    </source>
</evidence>
<dbReference type="PROSITE" id="PS50217">
    <property type="entry name" value="BZIP"/>
    <property type="match status" value="1"/>
</dbReference>
<feature type="domain" description="BZIP" evidence="2">
    <location>
        <begin position="96"/>
        <end position="159"/>
    </location>
</feature>
<name>A0AAW1SG80_9CHLO</name>
<dbReference type="EMBL" id="JALJOS010000001">
    <property type="protein sequence ID" value="KAK9844909.1"/>
    <property type="molecule type" value="Genomic_DNA"/>
</dbReference>